<evidence type="ECO:0000256" key="13">
    <source>
        <dbReference type="SAM" id="MobiDB-lite"/>
    </source>
</evidence>
<evidence type="ECO:0000256" key="9">
    <source>
        <dbReference type="ARBA" id="ARBA00023239"/>
    </source>
</evidence>
<dbReference type="SUPFAM" id="SSF55073">
    <property type="entry name" value="Nucleotide cyclase"/>
    <property type="match status" value="1"/>
</dbReference>
<dbReference type="EMBL" id="JAIFTH010000425">
    <property type="protein sequence ID" value="KAG9509546.1"/>
    <property type="molecule type" value="Genomic_DNA"/>
</dbReference>
<feature type="transmembrane region" description="Helical" evidence="14">
    <location>
        <begin position="165"/>
        <end position="186"/>
    </location>
</feature>
<dbReference type="SUPFAM" id="SSF56112">
    <property type="entry name" value="Protein kinase-like (PK-like)"/>
    <property type="match status" value="1"/>
</dbReference>
<dbReference type="PANTHER" id="PTHR11920:SF501">
    <property type="entry name" value="GUANYLATE CYCLASE 32E"/>
    <property type="match status" value="1"/>
</dbReference>
<feature type="compositionally biased region" description="Polar residues" evidence="13">
    <location>
        <begin position="679"/>
        <end position="695"/>
    </location>
</feature>
<feature type="compositionally biased region" description="Polar residues" evidence="13">
    <location>
        <begin position="391"/>
        <end position="402"/>
    </location>
</feature>
<feature type="domain" description="Protein kinase" evidence="15">
    <location>
        <begin position="510"/>
        <end position="942"/>
    </location>
</feature>
<evidence type="ECO:0000256" key="10">
    <source>
        <dbReference type="ARBA" id="ARBA00023293"/>
    </source>
</evidence>
<dbReference type="CDD" id="cd07302">
    <property type="entry name" value="CHD"/>
    <property type="match status" value="1"/>
</dbReference>
<accession>A0ABQ7S840</accession>
<feature type="region of interest" description="Disordered" evidence="13">
    <location>
        <begin position="322"/>
        <end position="344"/>
    </location>
</feature>
<evidence type="ECO:0000256" key="11">
    <source>
        <dbReference type="RuleBase" id="RU000405"/>
    </source>
</evidence>
<protein>
    <recommendedName>
        <fullName evidence="3 12">Guanylate cyclase</fullName>
        <ecNumber evidence="3 12">4.6.1.2</ecNumber>
    </recommendedName>
</protein>
<evidence type="ECO:0000259" key="15">
    <source>
        <dbReference type="PROSITE" id="PS50011"/>
    </source>
</evidence>
<keyword evidence="6 14" id="KW-1133">Transmembrane helix</keyword>
<dbReference type="Pfam" id="PF01094">
    <property type="entry name" value="ANF_receptor"/>
    <property type="match status" value="1"/>
</dbReference>
<dbReference type="InterPro" id="IPR028082">
    <property type="entry name" value="Peripla_BP_I"/>
</dbReference>
<feature type="region of interest" description="Disordered" evidence="13">
    <location>
        <begin position="679"/>
        <end position="702"/>
    </location>
</feature>
<evidence type="ECO:0000256" key="8">
    <source>
        <dbReference type="ARBA" id="ARBA00023180"/>
    </source>
</evidence>
<organism evidence="17 18">
    <name type="scientific">Fragariocoptes setiger</name>
    <dbReference type="NCBI Taxonomy" id="1670756"/>
    <lineage>
        <taxon>Eukaryota</taxon>
        <taxon>Metazoa</taxon>
        <taxon>Ecdysozoa</taxon>
        <taxon>Arthropoda</taxon>
        <taxon>Chelicerata</taxon>
        <taxon>Arachnida</taxon>
        <taxon>Acari</taxon>
        <taxon>Acariformes</taxon>
        <taxon>Trombidiformes</taxon>
        <taxon>Prostigmata</taxon>
        <taxon>Eupodina</taxon>
        <taxon>Eriophyoidea</taxon>
        <taxon>Phytoptidae</taxon>
        <taxon>Fragariocoptes</taxon>
    </lineage>
</organism>
<keyword evidence="5" id="KW-0547">Nucleotide-binding</keyword>
<dbReference type="InterPro" id="IPR001828">
    <property type="entry name" value="ANF_lig-bd_rcpt"/>
</dbReference>
<evidence type="ECO:0000259" key="16">
    <source>
        <dbReference type="PROSITE" id="PS50125"/>
    </source>
</evidence>
<dbReference type="EC" id="4.6.1.2" evidence="3 12"/>
<dbReference type="SUPFAM" id="SSF53822">
    <property type="entry name" value="Periplasmic binding protein-like I"/>
    <property type="match status" value="1"/>
</dbReference>
<keyword evidence="4 14" id="KW-0812">Transmembrane</keyword>
<comment type="caution">
    <text evidence="17">The sequence shown here is derived from an EMBL/GenBank/DDBJ whole genome shotgun (WGS) entry which is preliminary data.</text>
</comment>
<dbReference type="PANTHER" id="PTHR11920">
    <property type="entry name" value="GUANYLYL CYCLASE"/>
    <property type="match status" value="1"/>
</dbReference>
<gene>
    <name evidence="17" type="primary">Gyc32E</name>
    <name evidence="17" type="ORF">GZH46_01931</name>
</gene>
<evidence type="ECO:0000256" key="14">
    <source>
        <dbReference type="SAM" id="Phobius"/>
    </source>
</evidence>
<dbReference type="InterPro" id="IPR050401">
    <property type="entry name" value="Cyclic_nucleotide_synthase"/>
</dbReference>
<dbReference type="PROSITE" id="PS50125">
    <property type="entry name" value="GUANYLATE_CYCLASE_2"/>
    <property type="match status" value="1"/>
</dbReference>
<comment type="subcellular location">
    <subcellularLocation>
        <location evidence="2">Membrane</location>
        <topology evidence="2">Single-pass type I membrane protein</topology>
    </subcellularLocation>
</comment>
<evidence type="ECO:0000256" key="12">
    <source>
        <dbReference type="RuleBase" id="RU003431"/>
    </source>
</evidence>
<sequence length="1248" mass="138428">MLCAYTDVERHDTFNAQVAKRARKPPFNIPGHPKLIPRAPSYAGFAYDAIMIYARAARATLHANRSLADGKAILAAMVNTTYTSALGFAVHIDSNGDAEGNYSLFGLQGATMQPVGRFVYRAARQLPTLELDAHRPIAWINGEVPRDEPECGFRGEHCNYRKQRLVYGILLVCAVLPTLALVVCSWRRIRYEQKLASSLWKIDLRDLHWSGRAEVVAASARSHSNVATTMTNNSNISNNNNNINTATTAGVFKPRPVTVVSNNSPTSSCFQFQRFVDRSSFKSSSGGSCGSPASTLAFTPNVTSTANELQSDESRYGARIARGAGFNKQRTSQQDVSSKTGSRSAGAAAAAIVENCVYQRHEIKKNSVAAVTNRPSIQQTSHEELGGMKTEATTRPRANTSGDGAIKRARLECNLLKSKSVDDACGRIDELEHQQHEQLNKELNQWTQQRPQRTLQPPSRLIGNSTLTTTLGNINNFNNNNNNIHYDITVNRGAASHLASSSLRSLRAAPATEAALSGATTGFVCRRTPVAEHIGQYRGNSVWIKRIGRSVTLTRSLREQLIQALELRHENVNPFIGACVDAPHVCLVSMYCPRGSLEDVLLNHDIINNLLVENLFLASLVSDLIKGMIYLHASRIGSHGNLKSANCLIDSRWVLQIADYGLHELRHLVLPSAPLSTRASSQELGTTSNDHQQSPYERHKRKLERDNLWRAPELLRRLLKPDIGERDSSPHTDNRVETNTIDYAMFESNETSHSVQPDAVSIGRGTQKGDIYSFAIILYELLGRRGPWGHSPHNVTLSERAIAQRVAYPERYGGRIFRPPLDQLRLERPTSATRRDSRPKRASLNEHLLNVEPYDAERCSSTRLASIDRSRQQQYSERLVTPSSCINPIANSHERRDTETRLRQARVPAFVVECMCDCWAHDPARRPDDFATIQVRLRHLFSGLKSNIMDNMVANMEKYASNLESLVHERTCLLAEEKQKTDNLLLRMLPASVAQQLIRGEPVEAESFDSVTIYFSDIVGFTELCARRTPMQVVYLLNALYTLFDEIISAYDVYKVETIGDAYMVVAGLPERGPSATRHAHEIASMALSLLGAIKSFELPSTALSGELESNVPGQSAPQQPQQPPDKIKLRIGIHSGAVVAGVVGTKMPRYTLFGDTVNTASRMESTGEPLKIHVSEHCKQLLESGGPLMSPRCVPFSHSNNNHSSSQNRDYKNFKLVERGLIQVKGKGLMRTYWLLESSRPSSPSPT</sequence>
<evidence type="ECO:0000256" key="5">
    <source>
        <dbReference type="ARBA" id="ARBA00022741"/>
    </source>
</evidence>
<dbReference type="InterPro" id="IPR011009">
    <property type="entry name" value="Kinase-like_dom_sf"/>
</dbReference>
<feature type="domain" description="Guanylate cyclase" evidence="16">
    <location>
        <begin position="1012"/>
        <end position="1165"/>
    </location>
</feature>
<reference evidence="17 18" key="1">
    <citation type="submission" date="2020-10" db="EMBL/GenBank/DDBJ databases">
        <authorList>
            <person name="Klimov P.B."/>
            <person name="Dyachkov S.M."/>
            <person name="Chetverikov P.E."/>
        </authorList>
    </citation>
    <scope>NUCLEOTIDE SEQUENCE [LARGE SCALE GENOMIC DNA]</scope>
    <source>
        <strain evidence="17">BMOC 18-1129-001#AD2665</strain>
        <tissue evidence="17">Entire mites</tissue>
    </source>
</reference>
<comment type="catalytic activity">
    <reaction evidence="1 12">
        <text>GTP = 3',5'-cyclic GMP + diphosphate</text>
        <dbReference type="Rhea" id="RHEA:13665"/>
        <dbReference type="ChEBI" id="CHEBI:33019"/>
        <dbReference type="ChEBI" id="CHEBI:37565"/>
        <dbReference type="ChEBI" id="CHEBI:57746"/>
        <dbReference type="EC" id="4.6.1.2"/>
    </reaction>
</comment>
<feature type="compositionally biased region" description="Polar residues" evidence="13">
    <location>
        <begin position="328"/>
        <end position="343"/>
    </location>
</feature>
<evidence type="ECO:0000256" key="2">
    <source>
        <dbReference type="ARBA" id="ARBA00004479"/>
    </source>
</evidence>
<dbReference type="InterPro" id="IPR000719">
    <property type="entry name" value="Prot_kinase_dom"/>
</dbReference>
<dbReference type="InterPro" id="IPR029787">
    <property type="entry name" value="Nucleotide_cyclase"/>
</dbReference>
<dbReference type="Gene3D" id="3.40.50.2300">
    <property type="match status" value="1"/>
</dbReference>
<dbReference type="Pfam" id="PF07714">
    <property type="entry name" value="PK_Tyr_Ser-Thr"/>
    <property type="match status" value="1"/>
</dbReference>
<comment type="similarity">
    <text evidence="11">Belongs to the adenylyl cyclase class-4/guanylyl cyclase family.</text>
</comment>
<proteinExistence type="inferred from homology"/>
<dbReference type="PROSITE" id="PS50011">
    <property type="entry name" value="PROTEIN_KINASE_DOM"/>
    <property type="match status" value="1"/>
</dbReference>
<evidence type="ECO:0000313" key="18">
    <source>
        <dbReference type="Proteomes" id="UP000825002"/>
    </source>
</evidence>
<evidence type="ECO:0000256" key="6">
    <source>
        <dbReference type="ARBA" id="ARBA00022989"/>
    </source>
</evidence>
<name>A0ABQ7S840_9ACAR</name>
<evidence type="ECO:0000313" key="17">
    <source>
        <dbReference type="EMBL" id="KAG9509546.1"/>
    </source>
</evidence>
<dbReference type="InterPro" id="IPR001245">
    <property type="entry name" value="Ser-Thr/Tyr_kinase_cat_dom"/>
</dbReference>
<keyword evidence="10 12" id="KW-0141">cGMP biosynthesis</keyword>
<dbReference type="Proteomes" id="UP000825002">
    <property type="component" value="Unassembled WGS sequence"/>
</dbReference>
<dbReference type="InterPro" id="IPR018297">
    <property type="entry name" value="A/G_cyclase_CS"/>
</dbReference>
<feature type="non-terminal residue" evidence="17">
    <location>
        <position position="1"/>
    </location>
</feature>
<dbReference type="PROSITE" id="PS00452">
    <property type="entry name" value="GUANYLATE_CYCLASE_1"/>
    <property type="match status" value="1"/>
</dbReference>
<keyword evidence="18" id="KW-1185">Reference proteome</keyword>
<evidence type="ECO:0000256" key="3">
    <source>
        <dbReference type="ARBA" id="ARBA00012202"/>
    </source>
</evidence>
<feature type="region of interest" description="Disordered" evidence="13">
    <location>
        <begin position="1107"/>
        <end position="1126"/>
    </location>
</feature>
<evidence type="ECO:0000256" key="7">
    <source>
        <dbReference type="ARBA" id="ARBA00023136"/>
    </source>
</evidence>
<keyword evidence="8" id="KW-0325">Glycoprotein</keyword>
<evidence type="ECO:0000256" key="1">
    <source>
        <dbReference type="ARBA" id="ARBA00001436"/>
    </source>
</evidence>
<dbReference type="InterPro" id="IPR001054">
    <property type="entry name" value="A/G_cyclase"/>
</dbReference>
<dbReference type="Pfam" id="PF00211">
    <property type="entry name" value="Guanylate_cyc"/>
    <property type="match status" value="1"/>
</dbReference>
<dbReference type="Gene3D" id="3.30.70.1230">
    <property type="entry name" value="Nucleotide cyclase"/>
    <property type="match status" value="1"/>
</dbReference>
<dbReference type="SMART" id="SM00044">
    <property type="entry name" value="CYCc"/>
    <property type="match status" value="1"/>
</dbReference>
<keyword evidence="9 11" id="KW-0456">Lyase</keyword>
<evidence type="ECO:0000256" key="4">
    <source>
        <dbReference type="ARBA" id="ARBA00022692"/>
    </source>
</evidence>
<feature type="region of interest" description="Disordered" evidence="13">
    <location>
        <begin position="380"/>
        <end position="402"/>
    </location>
</feature>
<keyword evidence="7 14" id="KW-0472">Membrane</keyword>
<dbReference type="Gene3D" id="6.10.250.780">
    <property type="match status" value="1"/>
</dbReference>
<dbReference type="Gene3D" id="1.10.510.10">
    <property type="entry name" value="Transferase(Phosphotransferase) domain 1"/>
    <property type="match status" value="2"/>
</dbReference>